<dbReference type="PANTHER" id="PTHR30363:SF56">
    <property type="entry name" value="TRANSCRIPTIONAL REGULATOR, DEOR FAMILY"/>
    <property type="match status" value="1"/>
</dbReference>
<dbReference type="EMBL" id="CP118101">
    <property type="protein sequence ID" value="WDH84655.1"/>
    <property type="molecule type" value="Genomic_DNA"/>
</dbReference>
<feature type="domain" description="HTH deoR-type" evidence="4">
    <location>
        <begin position="3"/>
        <end position="58"/>
    </location>
</feature>
<gene>
    <name evidence="5" type="ORF">PUW23_10765</name>
    <name evidence="6" type="ORF">PUW25_10450</name>
</gene>
<dbReference type="InterPro" id="IPR036390">
    <property type="entry name" value="WH_DNA-bd_sf"/>
</dbReference>
<evidence type="ECO:0000313" key="5">
    <source>
        <dbReference type="EMBL" id="WDH84655.1"/>
    </source>
</evidence>
<dbReference type="RefSeq" id="WP_047909570.1">
    <property type="nucleotide sequence ID" value="NZ_CP118101.1"/>
</dbReference>
<dbReference type="InterPro" id="IPR001034">
    <property type="entry name" value="DeoR_HTH"/>
</dbReference>
<dbReference type="PROSITE" id="PS00894">
    <property type="entry name" value="HTH_DEOR_1"/>
    <property type="match status" value="1"/>
</dbReference>
<evidence type="ECO:0000313" key="8">
    <source>
        <dbReference type="Proteomes" id="UP001221519"/>
    </source>
</evidence>
<keyword evidence="8" id="KW-1185">Reference proteome</keyword>
<dbReference type="Pfam" id="PF08220">
    <property type="entry name" value="HTH_DeoR"/>
    <property type="match status" value="1"/>
</dbReference>
<dbReference type="Gene3D" id="1.10.10.10">
    <property type="entry name" value="Winged helix-like DNA-binding domain superfamily/Winged helix DNA-binding domain"/>
    <property type="match status" value="1"/>
</dbReference>
<dbReference type="Gene3D" id="3.40.50.1360">
    <property type="match status" value="1"/>
</dbReference>
<dbReference type="Proteomes" id="UP001221519">
    <property type="component" value="Chromosome"/>
</dbReference>
<dbReference type="PANTHER" id="PTHR30363">
    <property type="entry name" value="HTH-TYPE TRANSCRIPTIONAL REGULATOR SRLR-RELATED"/>
    <property type="match status" value="1"/>
</dbReference>
<dbReference type="PROSITE" id="PS51000">
    <property type="entry name" value="HTH_DEOR_2"/>
    <property type="match status" value="1"/>
</dbReference>
<proteinExistence type="predicted"/>
<evidence type="ECO:0000256" key="1">
    <source>
        <dbReference type="ARBA" id="ARBA00023015"/>
    </source>
</evidence>
<protein>
    <submittedName>
        <fullName evidence="5">DeoR/GlpR family DNA-binding transcription regulator</fullName>
    </submittedName>
</protein>
<organism evidence="5 7">
    <name type="scientific">Paenibacillus urinalis</name>
    <dbReference type="NCBI Taxonomy" id="521520"/>
    <lineage>
        <taxon>Bacteria</taxon>
        <taxon>Bacillati</taxon>
        <taxon>Bacillota</taxon>
        <taxon>Bacilli</taxon>
        <taxon>Bacillales</taxon>
        <taxon>Paenibacillaceae</taxon>
        <taxon>Paenibacillus</taxon>
    </lineage>
</organism>
<dbReference type="SMART" id="SM00420">
    <property type="entry name" value="HTH_DEOR"/>
    <property type="match status" value="1"/>
</dbReference>
<dbReference type="PRINTS" id="PR00037">
    <property type="entry name" value="HTHLACR"/>
</dbReference>
<dbReference type="Pfam" id="PF00455">
    <property type="entry name" value="DeoRC"/>
    <property type="match status" value="1"/>
</dbReference>
<dbReference type="SUPFAM" id="SSF100950">
    <property type="entry name" value="NagB/RpiA/CoA transferase-like"/>
    <property type="match status" value="1"/>
</dbReference>
<evidence type="ECO:0000313" key="6">
    <source>
        <dbReference type="EMBL" id="WDI04338.1"/>
    </source>
</evidence>
<name>A0AAX3N496_9BACL</name>
<keyword evidence="3" id="KW-0804">Transcription</keyword>
<dbReference type="GO" id="GO:0003700">
    <property type="term" value="F:DNA-binding transcription factor activity"/>
    <property type="evidence" value="ECO:0007669"/>
    <property type="project" value="InterPro"/>
</dbReference>
<dbReference type="SUPFAM" id="SSF46785">
    <property type="entry name" value="Winged helix' DNA-binding domain"/>
    <property type="match status" value="1"/>
</dbReference>
<keyword evidence="2 5" id="KW-0238">DNA-binding</keyword>
<sequence>MLTEERYRMILERLQQRGVVKLQELVELLQASESTIRRDLVDLEAKNLLKRVHGGASLVSHKSIELGMDEKTFKNVQEKTAAAILAAKQLHDGECIYLDAGTTTLAMIPYIEAQDITVVTNGLSHVEALVSKKIRSYLLGGMMKPHTKAVIGSIALQNMDNFRFDKSFLGTNGLDMAMGYTTPDPEEALIKRRAHQLSGQTYVLADSSKFGEIAFAKLFNLEEATLITDRVPGEYRKWLGPKFKAIEGLK</sequence>
<evidence type="ECO:0000256" key="3">
    <source>
        <dbReference type="ARBA" id="ARBA00023163"/>
    </source>
</evidence>
<reference evidence="5 8" key="1">
    <citation type="submission" date="2023-02" db="EMBL/GenBank/DDBJ databases">
        <title>Pathogen: clinical or host-associated sample.</title>
        <authorList>
            <person name="Hergert J."/>
            <person name="Casey R."/>
            <person name="Wagner J."/>
            <person name="Young E.L."/>
            <person name="Oakeson K.F."/>
        </authorList>
    </citation>
    <scope>NUCLEOTIDE SEQUENCE</scope>
    <source>
        <strain evidence="6 8">2022CK-00829</strain>
        <strain evidence="5">2022CK-00830</strain>
    </source>
</reference>
<dbReference type="EMBL" id="CP118108">
    <property type="protein sequence ID" value="WDI04338.1"/>
    <property type="molecule type" value="Genomic_DNA"/>
</dbReference>
<dbReference type="InterPro" id="IPR018356">
    <property type="entry name" value="Tscrpt_reg_HTH_DeoR_CS"/>
</dbReference>
<dbReference type="AlphaFoldDB" id="A0AAX3N496"/>
<dbReference type="InterPro" id="IPR037171">
    <property type="entry name" value="NagB/RpiA_transferase-like"/>
</dbReference>
<dbReference type="SMART" id="SM01134">
    <property type="entry name" value="DeoRC"/>
    <property type="match status" value="1"/>
</dbReference>
<dbReference type="Proteomes" id="UP001220962">
    <property type="component" value="Chromosome"/>
</dbReference>
<dbReference type="InterPro" id="IPR014036">
    <property type="entry name" value="DeoR-like_C"/>
</dbReference>
<dbReference type="InterPro" id="IPR050313">
    <property type="entry name" value="Carb_Metab_HTH_regulators"/>
</dbReference>
<evidence type="ECO:0000259" key="4">
    <source>
        <dbReference type="PROSITE" id="PS51000"/>
    </source>
</evidence>
<accession>A0AAX3N496</accession>
<evidence type="ECO:0000256" key="2">
    <source>
        <dbReference type="ARBA" id="ARBA00023125"/>
    </source>
</evidence>
<keyword evidence="1" id="KW-0805">Transcription regulation</keyword>
<dbReference type="InterPro" id="IPR036388">
    <property type="entry name" value="WH-like_DNA-bd_sf"/>
</dbReference>
<dbReference type="GO" id="GO:0003677">
    <property type="term" value="F:DNA binding"/>
    <property type="evidence" value="ECO:0007669"/>
    <property type="project" value="UniProtKB-KW"/>
</dbReference>
<evidence type="ECO:0000313" key="7">
    <source>
        <dbReference type="Proteomes" id="UP001220962"/>
    </source>
</evidence>